<reference evidence="1 2" key="1">
    <citation type="journal article" date="2019" name="Commun. Biol.">
        <title>The bagworm genome reveals a unique fibroin gene that provides high tensile strength.</title>
        <authorList>
            <person name="Kono N."/>
            <person name="Nakamura H."/>
            <person name="Ohtoshi R."/>
            <person name="Tomita M."/>
            <person name="Numata K."/>
            <person name="Arakawa K."/>
        </authorList>
    </citation>
    <scope>NUCLEOTIDE SEQUENCE [LARGE SCALE GENOMIC DNA]</scope>
</reference>
<comment type="caution">
    <text evidence="1">The sequence shown here is derived from an EMBL/GenBank/DDBJ whole genome shotgun (WGS) entry which is preliminary data.</text>
</comment>
<organism evidence="1 2">
    <name type="scientific">Eumeta variegata</name>
    <name type="common">Bagworm moth</name>
    <name type="synonym">Eumeta japonica</name>
    <dbReference type="NCBI Taxonomy" id="151549"/>
    <lineage>
        <taxon>Eukaryota</taxon>
        <taxon>Metazoa</taxon>
        <taxon>Ecdysozoa</taxon>
        <taxon>Arthropoda</taxon>
        <taxon>Hexapoda</taxon>
        <taxon>Insecta</taxon>
        <taxon>Pterygota</taxon>
        <taxon>Neoptera</taxon>
        <taxon>Endopterygota</taxon>
        <taxon>Lepidoptera</taxon>
        <taxon>Glossata</taxon>
        <taxon>Ditrysia</taxon>
        <taxon>Tineoidea</taxon>
        <taxon>Psychidae</taxon>
        <taxon>Oiketicinae</taxon>
        <taxon>Eumeta</taxon>
    </lineage>
</organism>
<proteinExistence type="predicted"/>
<keyword evidence="2" id="KW-1185">Reference proteome</keyword>
<name>A0A4C1ZNP7_EUMVA</name>
<evidence type="ECO:0000313" key="2">
    <source>
        <dbReference type="Proteomes" id="UP000299102"/>
    </source>
</evidence>
<protein>
    <submittedName>
        <fullName evidence="1">Uncharacterized protein</fullName>
    </submittedName>
</protein>
<dbReference type="EMBL" id="BGZK01001916">
    <property type="protein sequence ID" value="GBP88247.1"/>
    <property type="molecule type" value="Genomic_DNA"/>
</dbReference>
<dbReference type="AlphaFoldDB" id="A0A4C1ZNP7"/>
<accession>A0A4C1ZNP7</accession>
<sequence>MTIDVDPNANAVAPPDAAASTGMIAQRVCGYSPIVVENLHNWDGTTISLGGGAARPPVYVVLLRAGDQKIRRLPVDIVPNMIVAAGA</sequence>
<evidence type="ECO:0000313" key="1">
    <source>
        <dbReference type="EMBL" id="GBP88247.1"/>
    </source>
</evidence>
<gene>
    <name evidence="1" type="ORF">EVAR_91199_1</name>
</gene>
<dbReference type="Proteomes" id="UP000299102">
    <property type="component" value="Unassembled WGS sequence"/>
</dbReference>